<dbReference type="PANTHER" id="PTHR36167">
    <property type="entry name" value="C2H2 FINGER DOMAIN TRANSCRIPTION FACTOR (EUROFUNG)-RELATED"/>
    <property type="match status" value="1"/>
</dbReference>
<dbReference type="EMBL" id="JAPDMZ010000046">
    <property type="protein sequence ID" value="KAK0553732.1"/>
    <property type="molecule type" value="Genomic_DNA"/>
</dbReference>
<feature type="compositionally biased region" description="Low complexity" evidence="1">
    <location>
        <begin position="145"/>
        <end position="158"/>
    </location>
</feature>
<feature type="compositionally biased region" description="Polar residues" evidence="1">
    <location>
        <begin position="1"/>
        <end position="14"/>
    </location>
</feature>
<gene>
    <name evidence="3" type="ORF">OC846_002390</name>
</gene>
<dbReference type="PANTHER" id="PTHR36167:SF3">
    <property type="entry name" value="C2H2 FINGER DOMAIN TRANSCRIPTION FACTOR (EUROFUNG)-RELATED"/>
    <property type="match status" value="1"/>
</dbReference>
<dbReference type="Proteomes" id="UP001176517">
    <property type="component" value="Unassembled WGS sequence"/>
</dbReference>
<feature type="compositionally biased region" description="Polar residues" evidence="1">
    <location>
        <begin position="127"/>
        <end position="144"/>
    </location>
</feature>
<accession>A0AAN6GRG7</accession>
<feature type="compositionally biased region" description="Basic and acidic residues" evidence="1">
    <location>
        <begin position="212"/>
        <end position="227"/>
    </location>
</feature>
<protein>
    <recommendedName>
        <fullName evidence="2">C2H2-type domain-containing protein</fullName>
    </recommendedName>
</protein>
<dbReference type="InterPro" id="IPR013087">
    <property type="entry name" value="Znf_C2H2_type"/>
</dbReference>
<dbReference type="AlphaFoldDB" id="A0AAN6GRG7"/>
<name>A0AAN6GRG7_9BASI</name>
<dbReference type="InterPro" id="IPR039327">
    <property type="entry name" value="CON7-like"/>
</dbReference>
<feature type="domain" description="C2H2-type" evidence="2">
    <location>
        <begin position="176"/>
        <end position="200"/>
    </location>
</feature>
<evidence type="ECO:0000256" key="1">
    <source>
        <dbReference type="SAM" id="MobiDB-lite"/>
    </source>
</evidence>
<feature type="region of interest" description="Disordered" evidence="1">
    <location>
        <begin position="350"/>
        <end position="379"/>
    </location>
</feature>
<evidence type="ECO:0000313" key="4">
    <source>
        <dbReference type="Proteomes" id="UP001176517"/>
    </source>
</evidence>
<feature type="compositionally biased region" description="Low complexity" evidence="1">
    <location>
        <begin position="353"/>
        <end position="365"/>
    </location>
</feature>
<sequence>MVTQSHTTIHQPTASDLAAWGNANGSARPHTADAMFGPGDDPSAMHAPPGGAVHYSTPARPPMPSNHSSGSGRMFAYMPGTSTDEFASPGYPSFDSSYSPYQAPDSNSGSNVTPGGGPATGDHSAGRGSTASGTESIHRNGSSSTTTTVTVAIPPAAAAKKRPRRRYDEIERMYPCNWPGCTKSYGTLNHLNAHVAMQKHGTKRLPNEFKEMRKQWRKSKRDDEQRKSTRASISGPSAFTPGVPMGSGPPGSSGTGSDDPYLRGARMDSFSSAPGGYAGGDPYYQMGNPYYPSGQYGPRGSTSSVYSYGTAPAGTAPSSAGGGHWVGSYGNNANTNGHMFPPPVASAPGRSYSMSAASANNGASGLPPPPPAGGGWSSGAPSGGAVGSYGTHPYASAPPPHYGNGYGQTHTAGGATNGHSAYGAQYGGYGQASAANMMAGNQTNVPTSTAGAGTGQNSNAAAAVAAGGLGAYLMAHRGSI</sequence>
<evidence type="ECO:0000259" key="2">
    <source>
        <dbReference type="PROSITE" id="PS00028"/>
    </source>
</evidence>
<dbReference type="PROSITE" id="PS00028">
    <property type="entry name" value="ZINC_FINGER_C2H2_1"/>
    <property type="match status" value="1"/>
</dbReference>
<feature type="region of interest" description="Disordered" evidence="1">
    <location>
        <begin position="212"/>
        <end position="268"/>
    </location>
</feature>
<feature type="compositionally biased region" description="Polar residues" evidence="1">
    <location>
        <begin position="94"/>
        <end position="113"/>
    </location>
</feature>
<comment type="caution">
    <text evidence="3">The sequence shown here is derived from an EMBL/GenBank/DDBJ whole genome shotgun (WGS) entry which is preliminary data.</text>
</comment>
<dbReference type="GO" id="GO:0006355">
    <property type="term" value="P:regulation of DNA-templated transcription"/>
    <property type="evidence" value="ECO:0007669"/>
    <property type="project" value="InterPro"/>
</dbReference>
<proteinExistence type="predicted"/>
<evidence type="ECO:0000313" key="3">
    <source>
        <dbReference type="EMBL" id="KAK0553732.1"/>
    </source>
</evidence>
<feature type="region of interest" description="Disordered" evidence="1">
    <location>
        <begin position="1"/>
        <end position="165"/>
    </location>
</feature>
<reference evidence="3" key="1">
    <citation type="journal article" date="2023" name="PhytoFront">
        <title>Draft Genome Resources of Seven Strains of Tilletia horrida, Causal Agent of Kernel Smut of Rice.</title>
        <authorList>
            <person name="Khanal S."/>
            <person name="Antony Babu S."/>
            <person name="Zhou X.G."/>
        </authorList>
    </citation>
    <scope>NUCLEOTIDE SEQUENCE</scope>
    <source>
        <strain evidence="3">TX6</strain>
    </source>
</reference>
<keyword evidence="4" id="KW-1185">Reference proteome</keyword>
<organism evidence="3 4">
    <name type="scientific">Tilletia horrida</name>
    <dbReference type="NCBI Taxonomy" id="155126"/>
    <lineage>
        <taxon>Eukaryota</taxon>
        <taxon>Fungi</taxon>
        <taxon>Dikarya</taxon>
        <taxon>Basidiomycota</taxon>
        <taxon>Ustilaginomycotina</taxon>
        <taxon>Exobasidiomycetes</taxon>
        <taxon>Tilletiales</taxon>
        <taxon>Tilletiaceae</taxon>
        <taxon>Tilletia</taxon>
    </lineage>
</organism>
<dbReference type="Gene3D" id="3.30.160.60">
    <property type="entry name" value="Classic Zinc Finger"/>
    <property type="match status" value="1"/>
</dbReference>